<evidence type="ECO:0000313" key="2">
    <source>
        <dbReference type="Proteomes" id="UP000694005"/>
    </source>
</evidence>
<organism evidence="1 2">
    <name type="scientific">Brassica campestris</name>
    <name type="common">Field mustard</name>
    <dbReference type="NCBI Taxonomy" id="3711"/>
    <lineage>
        <taxon>Eukaryota</taxon>
        <taxon>Viridiplantae</taxon>
        <taxon>Streptophyta</taxon>
        <taxon>Embryophyta</taxon>
        <taxon>Tracheophyta</taxon>
        <taxon>Spermatophyta</taxon>
        <taxon>Magnoliopsida</taxon>
        <taxon>eudicotyledons</taxon>
        <taxon>Gunneridae</taxon>
        <taxon>Pentapetalae</taxon>
        <taxon>rosids</taxon>
        <taxon>malvids</taxon>
        <taxon>Brassicales</taxon>
        <taxon>Brassicaceae</taxon>
        <taxon>Brassiceae</taxon>
        <taxon>Brassica</taxon>
    </lineage>
</organism>
<reference evidence="1 2" key="1">
    <citation type="submission" date="2021-07" db="EMBL/GenBank/DDBJ databases">
        <authorList>
            <consortium name="Genoscope - CEA"/>
            <person name="William W."/>
        </authorList>
    </citation>
    <scope>NUCLEOTIDE SEQUENCE [LARGE SCALE GENOMIC DNA]</scope>
</reference>
<accession>A0A8D9M0J4</accession>
<dbReference type="AlphaFoldDB" id="A0A8D9M0J4"/>
<gene>
    <name evidence="1" type="ORF">BRAPAZ1V2_A02P27200.2</name>
</gene>
<evidence type="ECO:0000313" key="1">
    <source>
        <dbReference type="EMBL" id="CAG7893768.1"/>
    </source>
</evidence>
<name>A0A8D9M0J4_BRACM</name>
<dbReference type="Proteomes" id="UP000694005">
    <property type="component" value="Chromosome A02"/>
</dbReference>
<proteinExistence type="predicted"/>
<sequence>MGVHILLIDTKVELAEPSQQILADRFRFCKHDQLMLLFNTNTVCQVVHSSTQPPEDISTFTRKLLPATGFIKMCGSETGSSSTSFSDLDVQKIESVTLSELNAYVVNSIPQCYRKLQHGFTSFTCAWCNEEKAVRDLGYFKYKHHQGVLVNNNRCESGPNVEYAVTAPPLQAPTVADASSMEDRARTEENEMQSRRARSDHLIFWR</sequence>
<evidence type="ECO:0008006" key="3">
    <source>
        <dbReference type="Google" id="ProtNLM"/>
    </source>
</evidence>
<dbReference type="Gramene" id="A02p27200.2_BraZ1">
    <property type="protein sequence ID" value="A02p27200.2_BraZ1.CDS"/>
    <property type="gene ID" value="A02g27200.2_BraZ1"/>
</dbReference>
<protein>
    <recommendedName>
        <fullName evidence="3">Replication factor A C-terminal domain-containing protein</fullName>
    </recommendedName>
</protein>
<dbReference type="EMBL" id="LS974618">
    <property type="protein sequence ID" value="CAG7893768.1"/>
    <property type="molecule type" value="Genomic_DNA"/>
</dbReference>